<feature type="region of interest" description="Disordered" evidence="5">
    <location>
        <begin position="567"/>
        <end position="586"/>
    </location>
</feature>
<accession>A0A2A9E1F7</accession>
<feature type="domain" description="S-adenosyl-L-homocysteine hydrolase NAD binding" evidence="6">
    <location>
        <begin position="340"/>
        <end position="504"/>
    </location>
</feature>
<evidence type="ECO:0000256" key="5">
    <source>
        <dbReference type="SAM" id="MobiDB-lite"/>
    </source>
</evidence>
<organism evidence="7 8">
    <name type="scientific">Paramicrobacterium agarici</name>
    <dbReference type="NCBI Taxonomy" id="630514"/>
    <lineage>
        <taxon>Bacteria</taxon>
        <taxon>Bacillati</taxon>
        <taxon>Actinomycetota</taxon>
        <taxon>Actinomycetes</taxon>
        <taxon>Micrococcales</taxon>
        <taxon>Microbacteriaceae</taxon>
        <taxon>Paramicrobacterium</taxon>
    </lineage>
</organism>
<dbReference type="AlphaFoldDB" id="A0A2A9E1F7"/>
<dbReference type="NCBIfam" id="NF004005">
    <property type="entry name" value="PRK05476.2-3"/>
    <property type="match status" value="1"/>
</dbReference>
<evidence type="ECO:0000256" key="3">
    <source>
        <dbReference type="ARBA" id="ARBA00022563"/>
    </source>
</evidence>
<evidence type="ECO:0000256" key="2">
    <source>
        <dbReference type="ARBA" id="ARBA00007122"/>
    </source>
</evidence>
<evidence type="ECO:0000256" key="4">
    <source>
        <dbReference type="ARBA" id="ARBA00023027"/>
    </source>
</evidence>
<dbReference type="EMBL" id="PDJE01000001">
    <property type="protein sequence ID" value="PFG32042.1"/>
    <property type="molecule type" value="Genomic_DNA"/>
</dbReference>
<dbReference type="GO" id="GO:0033353">
    <property type="term" value="P:S-adenosylmethionine cycle"/>
    <property type="evidence" value="ECO:0007669"/>
    <property type="project" value="TreeGrafter"/>
</dbReference>
<dbReference type="InterPro" id="IPR015878">
    <property type="entry name" value="Ado_hCys_hydrolase_NAD-bd"/>
</dbReference>
<dbReference type="PANTHER" id="PTHR23420:SF0">
    <property type="entry name" value="ADENOSYLHOMOCYSTEINASE"/>
    <property type="match status" value="1"/>
</dbReference>
<protein>
    <submittedName>
        <fullName evidence="7">Adenosylhomocysteinase</fullName>
    </submittedName>
</protein>
<dbReference type="GO" id="GO:0006730">
    <property type="term" value="P:one-carbon metabolic process"/>
    <property type="evidence" value="ECO:0007669"/>
    <property type="project" value="UniProtKB-KW"/>
</dbReference>
<dbReference type="InterPro" id="IPR036291">
    <property type="entry name" value="NAD(P)-bd_dom_sf"/>
</dbReference>
<dbReference type="Gene3D" id="3.20.20.140">
    <property type="entry name" value="Metal-dependent hydrolases"/>
    <property type="match status" value="1"/>
</dbReference>
<name>A0A2A9E1F7_9MICO</name>
<dbReference type="InterPro" id="IPR032466">
    <property type="entry name" value="Metal_Hydrolase"/>
</dbReference>
<dbReference type="PANTHER" id="PTHR23420">
    <property type="entry name" value="ADENOSYLHOMOCYSTEINASE"/>
    <property type="match status" value="1"/>
</dbReference>
<sequence>MPRPDDSAPASPTEHQAEAASILAAVNRITNRLIAGTRFAILGGADTARALRAILHGMGGHTVSPAQCEIVVLLGGLTDAEHAEIRSWLLAEYAKDDDGASRLPIVVDHAGVLSAGASEPADLLGDSERVLPEGLRAVRAARGEIVVIDTESLQKPPQRQASAHEDYLAERGLSRIDWAATAMPVTRKLASQLAATGAVRGVRIGIVLVLEPKTAVLAIELARAGADVRVFAPANEVDPEAAAALRTRGIVVLGSPDATEEDDAKQALDLVRWHPDLLIDDGAHLIRLVHEQPDALEQLRGAAEETTSGVRPLREMDAAEKLAVPVVPVNDARVKTLFDNRYGTGQTCAFAIVDLLEEAHSRRISACDPLIATWLVVGYGPVGEGVCRHARALGARVIVAEIDPVRALAAEVDGFEVMPAEHGAREADIVVSATGVRGTIHEQLISAASNGTIFAVAGGTDGELEAPHATWTDRGPQISEVALGERQVIVLAHGHGVNYTASGGNPIEIMDLSFAAQLAAVEQLVAAGVLTDPSALAPGLHPLDPERENDIAHLALAARHGAAASGHSAPVSRVAATGSEPSRYSRDAAPTVLQTDDAAHATVTVYSAPLVIPVTAPRIRDGAVAVRGERILHVGERQWVLQSLRDAGIDFVEEHWDGVITPGLVNAHTHLQYTRMADVATRRYNGFDDWAAAFDRVYDSDGARHDWSAAAAEGARLAVASGTTALADVVTDREAVSALHDAGLHGIAYWEVMGWSNADWRAHGRDAAIADLDSMPATPGVGVSPHAPYSLEVQPLLDIPDVVRNRGMRLHIHLAEAHFENENVSSDDAWVGLNAESFRALRSRGVGVSSTQFVDQLGVLGPDCHIAHGIYMTARDRSLLRARGTSVALCPRSNDVIGLDAPPVAAYLREGNLICVGTDSLSSSPSLDPLADVAHLHRIAREQGYADDDLHQRLFHAATLGGAHALGLSAGPQRIGQLAVGALADLAFFAVSDTSPRAALAELVEAGAGTCRRTIVAGETVFRREEQSA</sequence>
<dbReference type="Gene3D" id="3.40.50.1480">
    <property type="entry name" value="Adenosylhomocysteinase-like"/>
    <property type="match status" value="1"/>
</dbReference>
<dbReference type="InterPro" id="IPR011059">
    <property type="entry name" value="Metal-dep_hydrolase_composite"/>
</dbReference>
<dbReference type="InterPro" id="IPR000043">
    <property type="entry name" value="Adenosylhomocysteinase-like"/>
</dbReference>
<dbReference type="RefSeq" id="WP_098408979.1">
    <property type="nucleotide sequence ID" value="NZ_PDJE01000001.1"/>
</dbReference>
<dbReference type="Pfam" id="PF05221">
    <property type="entry name" value="AdoHcyase"/>
    <property type="match status" value="2"/>
</dbReference>
<dbReference type="InterPro" id="IPR006680">
    <property type="entry name" value="Amidohydro-rel"/>
</dbReference>
<dbReference type="Pfam" id="PF01979">
    <property type="entry name" value="Amidohydro_1"/>
    <property type="match status" value="1"/>
</dbReference>
<evidence type="ECO:0000256" key="1">
    <source>
        <dbReference type="ARBA" id="ARBA00001911"/>
    </source>
</evidence>
<dbReference type="SUPFAM" id="SSF51338">
    <property type="entry name" value="Composite domain of metallo-dependent hydrolases"/>
    <property type="match status" value="1"/>
</dbReference>
<dbReference type="SMART" id="SM00997">
    <property type="entry name" value="AdoHcyase_NAD"/>
    <property type="match status" value="1"/>
</dbReference>
<gene>
    <name evidence="7" type="ORF">ATJ78_3026</name>
</gene>
<dbReference type="SUPFAM" id="SSF51735">
    <property type="entry name" value="NAD(P)-binding Rossmann-fold domains"/>
    <property type="match status" value="1"/>
</dbReference>
<keyword evidence="8" id="KW-1185">Reference proteome</keyword>
<evidence type="ECO:0000313" key="7">
    <source>
        <dbReference type="EMBL" id="PFG32042.1"/>
    </source>
</evidence>
<keyword evidence="3" id="KW-0554">One-carbon metabolism</keyword>
<evidence type="ECO:0000259" key="6">
    <source>
        <dbReference type="SMART" id="SM00997"/>
    </source>
</evidence>
<comment type="similarity">
    <text evidence="2">Belongs to the adenosylhomocysteinase family.</text>
</comment>
<dbReference type="GO" id="GO:0004013">
    <property type="term" value="F:adenosylhomocysteinase activity"/>
    <property type="evidence" value="ECO:0007669"/>
    <property type="project" value="TreeGrafter"/>
</dbReference>
<reference evidence="7 8" key="1">
    <citation type="submission" date="2017-10" db="EMBL/GenBank/DDBJ databases">
        <title>Sequencing the genomes of 1000 actinobacteria strains.</title>
        <authorList>
            <person name="Klenk H.-P."/>
        </authorList>
    </citation>
    <scope>NUCLEOTIDE SEQUENCE [LARGE SCALE GENOMIC DNA]</scope>
    <source>
        <strain evidence="7 8">DSM 21798</strain>
    </source>
</reference>
<dbReference type="Gene3D" id="3.40.50.720">
    <property type="entry name" value="NAD(P)-binding Rossmann-like Domain"/>
    <property type="match status" value="1"/>
</dbReference>
<dbReference type="InterPro" id="IPR042172">
    <property type="entry name" value="Adenosylhomocyst_ase-like_sf"/>
</dbReference>
<dbReference type="GO" id="GO:0005829">
    <property type="term" value="C:cytosol"/>
    <property type="evidence" value="ECO:0007669"/>
    <property type="project" value="TreeGrafter"/>
</dbReference>
<comment type="caution">
    <text evidence="7">The sequence shown here is derived from an EMBL/GenBank/DDBJ whole genome shotgun (WGS) entry which is preliminary data.</text>
</comment>
<dbReference type="GO" id="GO:0016810">
    <property type="term" value="F:hydrolase activity, acting on carbon-nitrogen (but not peptide) bonds"/>
    <property type="evidence" value="ECO:0007669"/>
    <property type="project" value="InterPro"/>
</dbReference>
<dbReference type="Pfam" id="PF00670">
    <property type="entry name" value="AdoHcyase_NAD"/>
    <property type="match status" value="1"/>
</dbReference>
<proteinExistence type="inferred from homology"/>
<dbReference type="SUPFAM" id="SSF51556">
    <property type="entry name" value="Metallo-dependent hydrolases"/>
    <property type="match status" value="1"/>
</dbReference>
<dbReference type="SMART" id="SM00996">
    <property type="entry name" value="AdoHcyase"/>
    <property type="match status" value="1"/>
</dbReference>
<keyword evidence="4" id="KW-0520">NAD</keyword>
<evidence type="ECO:0000313" key="8">
    <source>
        <dbReference type="Proteomes" id="UP000221369"/>
    </source>
</evidence>
<dbReference type="SUPFAM" id="SSF52283">
    <property type="entry name" value="Formate/glycerate dehydrogenase catalytic domain-like"/>
    <property type="match status" value="1"/>
</dbReference>
<dbReference type="Proteomes" id="UP000221369">
    <property type="component" value="Unassembled WGS sequence"/>
</dbReference>
<comment type="cofactor">
    <cofactor evidence="1">
        <name>NAD(+)</name>
        <dbReference type="ChEBI" id="CHEBI:57540"/>
    </cofactor>
</comment>